<dbReference type="EMBL" id="DRPZ01000274">
    <property type="protein sequence ID" value="HGY10525.1"/>
    <property type="molecule type" value="Genomic_DNA"/>
</dbReference>
<evidence type="ECO:0000256" key="7">
    <source>
        <dbReference type="HAMAP-Rule" id="MF_01931"/>
    </source>
</evidence>
<dbReference type="HAMAP" id="MF_01931">
    <property type="entry name" value="PurF"/>
    <property type="match status" value="1"/>
</dbReference>
<keyword evidence="5 7" id="KW-0658">Purine biosynthesis</keyword>
<keyword evidence="7" id="KW-0004">4Fe-4S</keyword>
<evidence type="ECO:0000313" key="13">
    <source>
        <dbReference type="EMBL" id="HGY10525.1"/>
    </source>
</evidence>
<dbReference type="InterPro" id="IPR000836">
    <property type="entry name" value="PRTase_dom"/>
</dbReference>
<evidence type="ECO:0000256" key="2">
    <source>
        <dbReference type="ARBA" id="ARBA00010138"/>
    </source>
</evidence>
<evidence type="ECO:0000256" key="11">
    <source>
        <dbReference type="PIRSR" id="PIRSR000485-3"/>
    </source>
</evidence>
<comment type="similarity">
    <text evidence="2 7 8">In the C-terminal section; belongs to the purine/pyrimidine phosphoribosyltransferase family.</text>
</comment>
<accession>A0A7C4V746</accession>
<feature type="binding site" evidence="7 10">
    <location>
        <position position="356"/>
    </location>
    <ligand>
        <name>Mg(2+)</name>
        <dbReference type="ChEBI" id="CHEBI:18420"/>
    </ligand>
</feature>
<dbReference type="GO" id="GO:0009113">
    <property type="term" value="P:purine nucleobase biosynthetic process"/>
    <property type="evidence" value="ECO:0007669"/>
    <property type="project" value="UniProtKB-UniRule"/>
</dbReference>
<feature type="binding site" evidence="7 10">
    <location>
        <position position="293"/>
    </location>
    <ligand>
        <name>Mg(2+)</name>
        <dbReference type="ChEBI" id="CHEBI:18420"/>
    </ligand>
</feature>
<dbReference type="EC" id="2.4.2.14" evidence="7"/>
<protein>
    <recommendedName>
        <fullName evidence="7">Amidophosphoribosyltransferase</fullName>
        <shortName evidence="7">ATase</shortName>
        <ecNumber evidence="7">2.4.2.14</ecNumber>
    </recommendedName>
    <alternativeName>
        <fullName evidence="7">Glutamine phosphoribosylpyrophosphate amidotransferase</fullName>
        <shortName evidence="7">GPATase</shortName>
    </alternativeName>
</protein>
<dbReference type="GO" id="GO:0000287">
    <property type="term" value="F:magnesium ion binding"/>
    <property type="evidence" value="ECO:0007669"/>
    <property type="project" value="UniProtKB-UniRule"/>
</dbReference>
<dbReference type="GO" id="GO:0051539">
    <property type="term" value="F:4 iron, 4 sulfur cluster binding"/>
    <property type="evidence" value="ECO:0007669"/>
    <property type="project" value="UniProtKB-KW"/>
</dbReference>
<comment type="pathway">
    <text evidence="1 7 8">Purine metabolism; IMP biosynthesis via de novo pathway; N(1)-(5-phospho-D-ribosyl)glycinamide from 5-phospho-alpha-D-ribose 1-diphosphate: step 1/2.</text>
</comment>
<keyword evidence="6 7" id="KW-0315">Glutamine amidotransferase</keyword>
<evidence type="ECO:0000256" key="6">
    <source>
        <dbReference type="ARBA" id="ARBA00022962"/>
    </source>
</evidence>
<feature type="binding site" evidence="7 10">
    <location>
        <position position="355"/>
    </location>
    <ligand>
        <name>Mg(2+)</name>
        <dbReference type="ChEBI" id="CHEBI:18420"/>
    </ligand>
</feature>
<dbReference type="CDD" id="cd00715">
    <property type="entry name" value="GPATase_N"/>
    <property type="match status" value="1"/>
</dbReference>
<comment type="caution">
    <text evidence="13">The sequence shown here is derived from an EMBL/GenBank/DDBJ whole genome shotgun (WGS) entry which is preliminary data.</text>
</comment>
<dbReference type="Gene3D" id="3.60.20.10">
    <property type="entry name" value="Glutamine Phosphoribosylpyrophosphate, subunit 1, domain 1"/>
    <property type="match status" value="1"/>
</dbReference>
<evidence type="ECO:0000256" key="3">
    <source>
        <dbReference type="ARBA" id="ARBA00022676"/>
    </source>
</evidence>
<dbReference type="AlphaFoldDB" id="A0A7C4V746"/>
<dbReference type="PROSITE" id="PS51278">
    <property type="entry name" value="GATASE_TYPE_2"/>
    <property type="match status" value="1"/>
</dbReference>
<comment type="function">
    <text evidence="7">Catalyzes the formation of phosphoribosylamine from phosphoribosylpyrophosphate (PRPP) and glutamine.</text>
</comment>
<feature type="binding site" evidence="7 11">
    <location>
        <position position="246"/>
    </location>
    <ligand>
        <name>[4Fe-4S] cluster</name>
        <dbReference type="ChEBI" id="CHEBI:49883"/>
    </ligand>
</feature>
<dbReference type="InterPro" id="IPR029055">
    <property type="entry name" value="Ntn_hydrolases_N"/>
</dbReference>
<feature type="domain" description="Glutamine amidotransferase type-2" evidence="12">
    <location>
        <begin position="5"/>
        <end position="230"/>
    </location>
</feature>
<dbReference type="Pfam" id="PF13537">
    <property type="entry name" value="GATase_7"/>
    <property type="match status" value="1"/>
</dbReference>
<keyword evidence="7 11" id="KW-0408">Iron</keyword>
<comment type="catalytic activity">
    <reaction evidence="7 8">
        <text>5-phospho-beta-D-ribosylamine + L-glutamate + diphosphate = 5-phospho-alpha-D-ribose 1-diphosphate + L-glutamine + H2O</text>
        <dbReference type="Rhea" id="RHEA:14905"/>
        <dbReference type="ChEBI" id="CHEBI:15377"/>
        <dbReference type="ChEBI" id="CHEBI:29985"/>
        <dbReference type="ChEBI" id="CHEBI:33019"/>
        <dbReference type="ChEBI" id="CHEBI:58017"/>
        <dbReference type="ChEBI" id="CHEBI:58359"/>
        <dbReference type="ChEBI" id="CHEBI:58681"/>
        <dbReference type="EC" id="2.4.2.14"/>
    </reaction>
</comment>
<dbReference type="UniPathway" id="UPA00074">
    <property type="reaction ID" value="UER00124"/>
</dbReference>
<name>A0A7C4V746_9DEIN</name>
<dbReference type="SUPFAM" id="SSF53271">
    <property type="entry name" value="PRTase-like"/>
    <property type="match status" value="1"/>
</dbReference>
<keyword evidence="7 11" id="KW-0411">Iron-sulfur</keyword>
<dbReference type="InterPro" id="IPR005854">
    <property type="entry name" value="PurF"/>
</dbReference>
<keyword evidence="3 7" id="KW-0328">Glycosyltransferase</keyword>
<dbReference type="Gene3D" id="3.40.50.2020">
    <property type="match status" value="1"/>
</dbReference>
<dbReference type="PIRSF" id="PIRSF000485">
    <property type="entry name" value="Amd_phspho_trans"/>
    <property type="match status" value="1"/>
</dbReference>
<gene>
    <name evidence="7 13" type="primary">purF</name>
    <name evidence="13" type="ORF">ENK37_10840</name>
</gene>
<dbReference type="Proteomes" id="UP000885759">
    <property type="component" value="Unassembled WGS sequence"/>
</dbReference>
<keyword evidence="7 10" id="KW-0460">Magnesium</keyword>
<reference evidence="13" key="1">
    <citation type="journal article" date="2020" name="mSystems">
        <title>Genome- and Community-Level Interaction Insights into Carbon Utilization and Element Cycling Functions of Hydrothermarchaeota in Hydrothermal Sediment.</title>
        <authorList>
            <person name="Zhou Z."/>
            <person name="Liu Y."/>
            <person name="Xu W."/>
            <person name="Pan J."/>
            <person name="Luo Z.H."/>
            <person name="Li M."/>
        </authorList>
    </citation>
    <scope>NUCLEOTIDE SEQUENCE [LARGE SCALE GENOMIC DNA]</scope>
    <source>
        <strain evidence="13">HyVt-570</strain>
    </source>
</reference>
<feature type="binding site" evidence="7 11">
    <location>
        <position position="445"/>
    </location>
    <ligand>
        <name>[4Fe-4S] cluster</name>
        <dbReference type="ChEBI" id="CHEBI:49883"/>
    </ligand>
</feature>
<dbReference type="GO" id="GO:0004044">
    <property type="term" value="F:amidophosphoribosyltransferase activity"/>
    <property type="evidence" value="ECO:0007669"/>
    <property type="project" value="UniProtKB-UniRule"/>
</dbReference>
<keyword evidence="4 7" id="KW-0808">Transferase</keyword>
<evidence type="ECO:0000256" key="10">
    <source>
        <dbReference type="PIRSR" id="PIRSR000485-2"/>
    </source>
</evidence>
<dbReference type="PANTHER" id="PTHR11907">
    <property type="entry name" value="AMIDOPHOSPHORIBOSYLTRANSFERASE"/>
    <property type="match status" value="1"/>
</dbReference>
<feature type="binding site" evidence="7 11">
    <location>
        <position position="392"/>
    </location>
    <ligand>
        <name>[4Fe-4S] cluster</name>
        <dbReference type="ChEBI" id="CHEBI:49883"/>
    </ligand>
</feature>
<dbReference type="GO" id="GO:0006189">
    <property type="term" value="P:'de novo' IMP biosynthetic process"/>
    <property type="evidence" value="ECO:0007669"/>
    <property type="project" value="UniProtKB-UniRule"/>
</dbReference>
<proteinExistence type="inferred from homology"/>
<dbReference type="SUPFAM" id="SSF56235">
    <property type="entry name" value="N-terminal nucleophile aminohydrolases (Ntn hydrolases)"/>
    <property type="match status" value="1"/>
</dbReference>
<dbReference type="Pfam" id="PF00156">
    <property type="entry name" value="Pribosyltran"/>
    <property type="match status" value="1"/>
</dbReference>
<evidence type="ECO:0000256" key="5">
    <source>
        <dbReference type="ARBA" id="ARBA00022755"/>
    </source>
</evidence>
<evidence type="ECO:0000256" key="4">
    <source>
        <dbReference type="ARBA" id="ARBA00022679"/>
    </source>
</evidence>
<dbReference type="InterPro" id="IPR035584">
    <property type="entry name" value="PurF_N"/>
</dbReference>
<dbReference type="NCBIfam" id="TIGR01134">
    <property type="entry name" value="purF"/>
    <property type="match status" value="1"/>
</dbReference>
<organism evidence="13">
    <name type="scientific">Oceanithermus profundus</name>
    <dbReference type="NCBI Taxonomy" id="187137"/>
    <lineage>
        <taxon>Bacteria</taxon>
        <taxon>Thermotogati</taxon>
        <taxon>Deinococcota</taxon>
        <taxon>Deinococci</taxon>
        <taxon>Thermales</taxon>
        <taxon>Thermaceae</taxon>
        <taxon>Oceanithermus</taxon>
    </lineage>
</organism>
<keyword evidence="7 10" id="KW-0479">Metal-binding</keyword>
<evidence type="ECO:0000256" key="1">
    <source>
        <dbReference type="ARBA" id="ARBA00005209"/>
    </source>
</evidence>
<evidence type="ECO:0000259" key="12">
    <source>
        <dbReference type="PROSITE" id="PS51278"/>
    </source>
</evidence>
<dbReference type="InterPro" id="IPR017932">
    <property type="entry name" value="GATase_2_dom"/>
</dbReference>
<evidence type="ECO:0000256" key="8">
    <source>
        <dbReference type="PIRNR" id="PIRNR000485"/>
    </source>
</evidence>
<comment type="cofactor">
    <cofactor evidence="7 10">
        <name>Mg(2+)</name>
        <dbReference type="ChEBI" id="CHEBI:18420"/>
    </cofactor>
    <text evidence="7 10">Binds 1 Mg(2+) ion per subunit.</text>
</comment>
<dbReference type="CDD" id="cd06223">
    <property type="entry name" value="PRTases_typeI"/>
    <property type="match status" value="1"/>
</dbReference>
<sequence length="468" mass="49754">MTEECGVAGAVAPGRQAARAVFFGLFALQHRGQEAAGIASSDGRAAYIHKGLGRVAQVFDEDNLGPLLGELAIGHNRYSTTGATQLRNAQPHLVETALGPLAVAHNGNLTNARRLRRELLEAGIGFSSGSDTEVMLRLLALPAEGEAAGDPWLTRMRRLMERAEGAYSLVVLTREAVYALRDPWGFRPLAVGALEGGGFAVASESSALATMGAGFDFEVEPGSAVRLDREGYTVHRLVEPQKRALCVFEFVYFARPDTLLDGQEVHAVRRRLGAELAREAPAEADVVVGVPDSATAHALGYAEAAGLPYAEGLIKNRYIGRTFIEPDDALRKSGVRLKYTPLASVLAGRRVVLVDDSIVRGNTAGPLVRLLRSAGAREVHLRVASPPVRHPCFMGLDMATHEELIAHNLDVAKIREHVGADSLAYLSHAGMMRAVGGGRGFCDACFTGRYPVTLEAGPAGADALVGEG</sequence>
<dbReference type="InterPro" id="IPR029057">
    <property type="entry name" value="PRTase-like"/>
</dbReference>
<comment type="cofactor">
    <cofactor evidence="7 11">
        <name>[4Fe-4S] cluster</name>
        <dbReference type="ChEBI" id="CHEBI:49883"/>
    </cofactor>
    <text evidence="7 11">Binds 1 [4Fe-4S] cluster per subunit.</text>
</comment>
<feature type="binding site" evidence="7 11">
    <location>
        <position position="442"/>
    </location>
    <ligand>
        <name>[4Fe-4S] cluster</name>
        <dbReference type="ChEBI" id="CHEBI:49883"/>
    </ligand>
</feature>
<evidence type="ECO:0000256" key="9">
    <source>
        <dbReference type="PIRSR" id="PIRSR000485-1"/>
    </source>
</evidence>
<feature type="active site" description="Nucleophile" evidence="7 9">
    <location>
        <position position="5"/>
    </location>
</feature>